<keyword evidence="10" id="KW-1185">Reference proteome</keyword>
<feature type="binding site" evidence="7">
    <location>
        <position position="26"/>
    </location>
    <ligand>
        <name>glyoxylate</name>
        <dbReference type="ChEBI" id="CHEBI:36655"/>
    </ligand>
</feature>
<dbReference type="InterPro" id="IPR013785">
    <property type="entry name" value="Aldolase_TIM"/>
</dbReference>
<dbReference type="GO" id="GO:0005886">
    <property type="term" value="C:plasma membrane"/>
    <property type="evidence" value="ECO:0007669"/>
    <property type="project" value="TreeGrafter"/>
</dbReference>
<dbReference type="Pfam" id="PF01070">
    <property type="entry name" value="FMN_dh"/>
    <property type="match status" value="1"/>
</dbReference>
<gene>
    <name evidence="9" type="ORF">ETSY1_31115</name>
</gene>
<dbReference type="PANTHER" id="PTHR10578:SF107">
    <property type="entry name" value="2-HYDROXYACID OXIDASE 1"/>
    <property type="match status" value="1"/>
</dbReference>
<dbReference type="Proteomes" id="UP000019141">
    <property type="component" value="Unassembled WGS sequence"/>
</dbReference>
<dbReference type="PATRIC" id="fig|1429438.4.peg.5910"/>
<comment type="similarity">
    <text evidence="5">Belongs to the FMN-dependent alpha-hydroxy acid dehydrogenase family.</text>
</comment>
<feature type="binding site" evidence="7">
    <location>
        <position position="157"/>
    </location>
    <ligand>
        <name>FMN</name>
        <dbReference type="ChEBI" id="CHEBI:58210"/>
    </ligand>
</feature>
<feature type="binding site" evidence="7">
    <location>
        <position position="237"/>
    </location>
    <ligand>
        <name>glyoxylate</name>
        <dbReference type="ChEBI" id="CHEBI:36655"/>
    </ligand>
</feature>
<evidence type="ECO:0000256" key="6">
    <source>
        <dbReference type="PIRSR" id="PIRSR000138-1"/>
    </source>
</evidence>
<dbReference type="AlphaFoldDB" id="W4LBP2"/>
<dbReference type="Gene3D" id="3.20.20.70">
    <property type="entry name" value="Aldolase class I"/>
    <property type="match status" value="1"/>
</dbReference>
<feature type="binding site" evidence="7">
    <location>
        <position position="129"/>
    </location>
    <ligand>
        <name>FMN</name>
        <dbReference type="ChEBI" id="CHEBI:58210"/>
    </ligand>
</feature>
<evidence type="ECO:0000256" key="1">
    <source>
        <dbReference type="ARBA" id="ARBA00001917"/>
    </source>
</evidence>
<dbReference type="CDD" id="cd02809">
    <property type="entry name" value="alpha_hydroxyacid_oxid_FMN"/>
    <property type="match status" value="1"/>
</dbReference>
<organism evidence="9 10">
    <name type="scientific">Entotheonella factor</name>
    <dbReference type="NCBI Taxonomy" id="1429438"/>
    <lineage>
        <taxon>Bacteria</taxon>
        <taxon>Pseudomonadati</taxon>
        <taxon>Nitrospinota/Tectimicrobiota group</taxon>
        <taxon>Candidatus Tectimicrobiota</taxon>
        <taxon>Candidatus Entotheonellia</taxon>
        <taxon>Candidatus Entotheonellales</taxon>
        <taxon>Candidatus Entotheonellaceae</taxon>
        <taxon>Candidatus Entotheonella</taxon>
    </lineage>
</organism>
<accession>W4LBP2</accession>
<evidence type="ECO:0000256" key="5">
    <source>
        <dbReference type="ARBA" id="ARBA00024042"/>
    </source>
</evidence>
<keyword evidence="2 7" id="KW-0285">Flavoprotein</keyword>
<feature type="active site" description="Proton acceptor" evidence="6">
    <location>
        <position position="234"/>
    </location>
</feature>
<proteinExistence type="inferred from homology"/>
<dbReference type="InterPro" id="IPR037396">
    <property type="entry name" value="FMN_HAD"/>
</dbReference>
<evidence type="ECO:0000256" key="4">
    <source>
        <dbReference type="ARBA" id="ARBA00023002"/>
    </source>
</evidence>
<dbReference type="InterPro" id="IPR012133">
    <property type="entry name" value="Alpha-hydoxy_acid_DH_FMN"/>
</dbReference>
<dbReference type="InterPro" id="IPR008259">
    <property type="entry name" value="FMN_hydac_DH_AS"/>
</dbReference>
<comment type="cofactor">
    <cofactor evidence="1">
        <name>FMN</name>
        <dbReference type="ChEBI" id="CHEBI:58210"/>
    </cofactor>
</comment>
<evidence type="ECO:0000259" key="8">
    <source>
        <dbReference type="PROSITE" id="PS51349"/>
    </source>
</evidence>
<dbReference type="HOGENOM" id="CLU_020639_0_0_7"/>
<evidence type="ECO:0000256" key="3">
    <source>
        <dbReference type="ARBA" id="ARBA00022643"/>
    </source>
</evidence>
<dbReference type="EMBL" id="AZHW01000930">
    <property type="protein sequence ID" value="ETW95314.1"/>
    <property type="molecule type" value="Genomic_DNA"/>
</dbReference>
<dbReference type="GO" id="GO:0009060">
    <property type="term" value="P:aerobic respiration"/>
    <property type="evidence" value="ECO:0007669"/>
    <property type="project" value="TreeGrafter"/>
</dbReference>
<feature type="domain" description="FMN hydroxy acid dehydrogenase" evidence="8">
    <location>
        <begin position="1"/>
        <end position="339"/>
    </location>
</feature>
<evidence type="ECO:0000313" key="9">
    <source>
        <dbReference type="EMBL" id="ETW95314.1"/>
    </source>
</evidence>
<feature type="binding site" evidence="7">
    <location>
        <position position="131"/>
    </location>
    <ligand>
        <name>glyoxylate</name>
        <dbReference type="ChEBI" id="CHEBI:36655"/>
    </ligand>
</feature>
<evidence type="ECO:0000313" key="10">
    <source>
        <dbReference type="Proteomes" id="UP000019141"/>
    </source>
</evidence>
<protein>
    <recommendedName>
        <fullName evidence="8">FMN hydroxy acid dehydrogenase domain-containing protein</fullName>
    </recommendedName>
</protein>
<feature type="binding site" evidence="7">
    <location>
        <position position="210"/>
    </location>
    <ligand>
        <name>FMN</name>
        <dbReference type="ChEBI" id="CHEBI:58210"/>
    </ligand>
</feature>
<feature type="binding site" evidence="7">
    <location>
        <begin position="79"/>
        <end position="81"/>
    </location>
    <ligand>
        <name>FMN</name>
        <dbReference type="ChEBI" id="CHEBI:58210"/>
    </ligand>
</feature>
<dbReference type="SMART" id="SM01240">
    <property type="entry name" value="IMPDH"/>
    <property type="match status" value="1"/>
</dbReference>
<evidence type="ECO:0000256" key="7">
    <source>
        <dbReference type="PIRSR" id="PIRSR000138-2"/>
    </source>
</evidence>
<feature type="binding site" evidence="7">
    <location>
        <position position="232"/>
    </location>
    <ligand>
        <name>FMN</name>
        <dbReference type="ChEBI" id="CHEBI:58210"/>
    </ligand>
</feature>
<feature type="binding site" evidence="7">
    <location>
        <position position="234"/>
    </location>
    <ligand>
        <name>glyoxylate</name>
        <dbReference type="ChEBI" id="CHEBI:36655"/>
    </ligand>
</feature>
<dbReference type="PANTHER" id="PTHR10578">
    <property type="entry name" value="S -2-HYDROXY-ACID OXIDASE-RELATED"/>
    <property type="match status" value="1"/>
</dbReference>
<evidence type="ECO:0000256" key="2">
    <source>
        <dbReference type="ARBA" id="ARBA00022630"/>
    </source>
</evidence>
<keyword evidence="4" id="KW-0560">Oxidoreductase</keyword>
<dbReference type="GO" id="GO:0004459">
    <property type="term" value="F:L-lactate dehydrogenase (NAD+) activity"/>
    <property type="evidence" value="ECO:0007669"/>
    <property type="project" value="TreeGrafter"/>
</dbReference>
<dbReference type="InterPro" id="IPR000262">
    <property type="entry name" value="FMN-dep_DH"/>
</dbReference>
<reference evidence="9 10" key="1">
    <citation type="journal article" date="2014" name="Nature">
        <title>An environmental bacterial taxon with a large and distinct metabolic repertoire.</title>
        <authorList>
            <person name="Wilson M.C."/>
            <person name="Mori T."/>
            <person name="Ruckert C."/>
            <person name="Uria A.R."/>
            <person name="Helf M.J."/>
            <person name="Takada K."/>
            <person name="Gernert C."/>
            <person name="Steffens U.A."/>
            <person name="Heycke N."/>
            <person name="Schmitt S."/>
            <person name="Rinke C."/>
            <person name="Helfrich E.J."/>
            <person name="Brachmann A.O."/>
            <person name="Gurgui C."/>
            <person name="Wakimoto T."/>
            <person name="Kracht M."/>
            <person name="Crusemann M."/>
            <person name="Hentschel U."/>
            <person name="Abe I."/>
            <person name="Matsunaga S."/>
            <person name="Kalinowski J."/>
            <person name="Takeyama H."/>
            <person name="Piel J."/>
        </authorList>
    </citation>
    <scope>NUCLEOTIDE SEQUENCE [LARGE SCALE GENOMIC DNA]</scope>
    <source>
        <strain evidence="10">TSY1</strain>
    </source>
</reference>
<feature type="binding site" evidence="7">
    <location>
        <begin position="288"/>
        <end position="289"/>
    </location>
    <ligand>
        <name>FMN</name>
        <dbReference type="ChEBI" id="CHEBI:58210"/>
    </ligand>
</feature>
<keyword evidence="3 7" id="KW-0288">FMN</keyword>
<feature type="binding site" evidence="7">
    <location>
        <position position="166"/>
    </location>
    <ligand>
        <name>glyoxylate</name>
        <dbReference type="ChEBI" id="CHEBI:36655"/>
    </ligand>
</feature>
<dbReference type="PROSITE" id="PS51349">
    <property type="entry name" value="FMN_HYDROXY_ACID_DH_2"/>
    <property type="match status" value="1"/>
</dbReference>
<dbReference type="PROSITE" id="PS00557">
    <property type="entry name" value="FMN_HYDROXY_ACID_DH_1"/>
    <property type="match status" value="1"/>
</dbReference>
<sequence>MDLDFVSNEEIIQDARRRLEQGAWDYLVGGAASETSLRRNRLAFDKVAFRPRILVDVAEIDTSVTFLGQKLRIPAILAPIGSLQVFTPDAGVASTQAATEFGIMHALSSVTEPTLEETAAATPTPKIFQLYVHGDMKWVEDIISRVKEAGYAALALTVDVAHYSRRERPMVTRYRPPTQRATRNRNYLASLTWETMDMIKEMAGLPFLLKGVQTAEDAAIAVEHGVDVIWASNHGGRQGDHGLGTLDTLPEIVKAVDGKARVIMDGGVQRGSDILKAVALGADAVALGRMQGYGLAAGGKDGVVRMLEILEDELICEMGLTGVTSFSELTASHVCKADPVTPPHEMSSWVNLPGGRIR</sequence>
<dbReference type="PIRSF" id="PIRSF000138">
    <property type="entry name" value="Al-hdrx_acd_dh"/>
    <property type="match status" value="1"/>
</dbReference>
<dbReference type="SUPFAM" id="SSF51395">
    <property type="entry name" value="FMN-linked oxidoreductases"/>
    <property type="match status" value="1"/>
</dbReference>
<feature type="binding site" evidence="7">
    <location>
        <position position="108"/>
    </location>
    <ligand>
        <name>FMN</name>
        <dbReference type="ChEBI" id="CHEBI:58210"/>
    </ligand>
</feature>
<name>W4LBP2_ENTF1</name>
<comment type="caution">
    <text evidence="9">The sequence shown here is derived from an EMBL/GenBank/DDBJ whole genome shotgun (WGS) entry which is preliminary data.</text>
</comment>
<dbReference type="GO" id="GO:0010181">
    <property type="term" value="F:FMN binding"/>
    <property type="evidence" value="ECO:0007669"/>
    <property type="project" value="InterPro"/>
</dbReference>